<dbReference type="AlphaFoldDB" id="W1P2M9"/>
<dbReference type="GO" id="GO:0002940">
    <property type="term" value="P:tRNA N2-guanine methylation"/>
    <property type="evidence" value="ECO:0000318"/>
    <property type="project" value="GO_Central"/>
</dbReference>
<dbReference type="HOGENOM" id="CLU_010862_5_1_1"/>
<feature type="compositionally biased region" description="Low complexity" evidence="8">
    <location>
        <begin position="23"/>
        <end position="42"/>
    </location>
</feature>
<dbReference type="Pfam" id="PF02005">
    <property type="entry name" value="TRM"/>
    <property type="match status" value="2"/>
</dbReference>
<keyword evidence="10" id="KW-1185">Reference proteome</keyword>
<evidence type="ECO:0000256" key="4">
    <source>
        <dbReference type="ARBA" id="ARBA00022691"/>
    </source>
</evidence>
<dbReference type="Gene3D" id="3.40.50.150">
    <property type="entry name" value="Vaccinia Virus protein VP39"/>
    <property type="match status" value="2"/>
</dbReference>
<dbReference type="SUPFAM" id="SSF53335">
    <property type="entry name" value="S-adenosyl-L-methionine-dependent methyltransferases"/>
    <property type="match status" value="2"/>
</dbReference>
<dbReference type="Proteomes" id="UP000017836">
    <property type="component" value="Unassembled WGS sequence"/>
</dbReference>
<evidence type="ECO:0000313" key="9">
    <source>
        <dbReference type="EMBL" id="ERN04117.1"/>
    </source>
</evidence>
<feature type="compositionally biased region" description="Low complexity" evidence="8">
    <location>
        <begin position="1"/>
        <end position="12"/>
    </location>
</feature>
<keyword evidence="2 7" id="KW-0489">Methyltransferase</keyword>
<dbReference type="EMBL" id="KI394293">
    <property type="protein sequence ID" value="ERN04117.1"/>
    <property type="molecule type" value="Genomic_DNA"/>
</dbReference>
<evidence type="ECO:0000256" key="5">
    <source>
        <dbReference type="ARBA" id="ARBA00022694"/>
    </source>
</evidence>
<evidence type="ECO:0000256" key="3">
    <source>
        <dbReference type="ARBA" id="ARBA00022679"/>
    </source>
</evidence>
<keyword evidence="3 7" id="KW-0808">Transferase</keyword>
<feature type="compositionally biased region" description="Pro residues" evidence="8">
    <location>
        <begin position="13"/>
        <end position="22"/>
    </location>
</feature>
<dbReference type="Gene3D" id="3.30.56.70">
    <property type="entry name" value="N2,N2-dimethylguanosine tRNA methyltransferase, C-terminal domain"/>
    <property type="match status" value="1"/>
</dbReference>
<protein>
    <recommendedName>
        <fullName evidence="7">tRNA (guanine(26)-N(2))-dimethyltransferase</fullName>
        <ecNumber evidence="7">2.1.1.216</ecNumber>
    </recommendedName>
</protein>
<dbReference type="PANTHER" id="PTHR10631">
    <property type="entry name" value="N 2 ,N 2 -DIMETHYLGUANOSINE TRNA METHYLTRANSFERASE"/>
    <property type="match status" value="1"/>
</dbReference>
<evidence type="ECO:0000256" key="8">
    <source>
        <dbReference type="SAM" id="MobiDB-lite"/>
    </source>
</evidence>
<keyword evidence="5 7" id="KW-0819">tRNA processing</keyword>
<evidence type="ECO:0000313" key="10">
    <source>
        <dbReference type="Proteomes" id="UP000017836"/>
    </source>
</evidence>
<dbReference type="PROSITE" id="PS51626">
    <property type="entry name" value="SAM_MT_TRM1"/>
    <property type="match status" value="1"/>
</dbReference>
<dbReference type="GO" id="GO:0005634">
    <property type="term" value="C:nucleus"/>
    <property type="evidence" value="ECO:0000318"/>
    <property type="project" value="GO_Central"/>
</dbReference>
<gene>
    <name evidence="9" type="ORF">AMTR_s00077p00042300</name>
</gene>
<proteinExistence type="inferred from homology"/>
<sequence>MIISHLSNSPHPSSLPPAPTPKSPTKIPKQNPIPNASPIPNSHTERGLKFTVGDSFFRHESCAGRDLGVLAAALYKKTKGNLRVLDAMCGCGIRSLRYLSQANADFVWANDGNEEQRNTILSNLKQEHRFWKHGFDRAHQSRGYGGDGNGGSDGSLKNRVFDNGSLQIGVSDDGYDEFQRIRDFGEDGSQEFNLCNDHSQSKPSGEDGFSRSHEIGVFREDGHNCSQGSGVLREDGRDGSRGCDNFSERNIGFEDRRWVVTHFDATRLLVERYLQRDYYDLIDIDSFGSDTTFLQSAFSSMKLGGLMYITSTDGYSSGGHRPYHTLASYGAYVRHFPYANEVGLRMLIGGAVREAATLGFYILPLFSYYSYHGPIFRVMLRVQRGKLPESHYGFISYCNKCGDSQAFSWDDLGQMCCACSNNHVSHSLVVSGPLWTGPLHEPVTINNMLDLANQWGWIGPDSGDTHLEKLMKMMLAECDPRLPFGYIKLDEVSRRAKLNTPGVNAMMNILHQEGFAVSRSHIEANAIKTNCPMTTCIQFAKQLKGH</sequence>
<organism evidence="9 10">
    <name type="scientific">Amborella trichopoda</name>
    <dbReference type="NCBI Taxonomy" id="13333"/>
    <lineage>
        <taxon>Eukaryota</taxon>
        <taxon>Viridiplantae</taxon>
        <taxon>Streptophyta</taxon>
        <taxon>Embryophyta</taxon>
        <taxon>Tracheophyta</taxon>
        <taxon>Spermatophyta</taxon>
        <taxon>Magnoliopsida</taxon>
        <taxon>Amborellales</taxon>
        <taxon>Amborellaceae</taxon>
        <taxon>Amborella</taxon>
    </lineage>
</organism>
<dbReference type="STRING" id="13333.W1P2M9"/>
<evidence type="ECO:0000256" key="1">
    <source>
        <dbReference type="ARBA" id="ARBA00022555"/>
    </source>
</evidence>
<evidence type="ECO:0000256" key="2">
    <source>
        <dbReference type="ARBA" id="ARBA00022603"/>
    </source>
</evidence>
<dbReference type="eggNOG" id="KOG1253">
    <property type="taxonomic scope" value="Eukaryota"/>
</dbReference>
<dbReference type="Gramene" id="ERN04117">
    <property type="protein sequence ID" value="ERN04117"/>
    <property type="gene ID" value="AMTR_s00077p00042300"/>
</dbReference>
<keyword evidence="4 7" id="KW-0949">S-adenosyl-L-methionine</keyword>
<dbReference type="EC" id="2.1.1.216" evidence="7"/>
<dbReference type="PANTHER" id="PTHR10631:SF9">
    <property type="entry name" value="TRNA (GUANINE(26)-N(2))-DIMETHYLTRANSFERASE"/>
    <property type="match status" value="1"/>
</dbReference>
<comment type="catalytic activity">
    <reaction evidence="7">
        <text>guanosine(26) in tRNA + 2 S-adenosyl-L-methionine = N(2)-dimethylguanosine(26) in tRNA + 2 S-adenosyl-L-homocysteine + 2 H(+)</text>
        <dbReference type="Rhea" id="RHEA:43140"/>
        <dbReference type="Rhea" id="RHEA-COMP:10359"/>
        <dbReference type="Rhea" id="RHEA-COMP:10360"/>
        <dbReference type="ChEBI" id="CHEBI:15378"/>
        <dbReference type="ChEBI" id="CHEBI:57856"/>
        <dbReference type="ChEBI" id="CHEBI:59789"/>
        <dbReference type="ChEBI" id="CHEBI:74269"/>
        <dbReference type="ChEBI" id="CHEBI:74513"/>
        <dbReference type="EC" id="2.1.1.216"/>
    </reaction>
</comment>
<dbReference type="GO" id="GO:0000049">
    <property type="term" value="F:tRNA binding"/>
    <property type="evidence" value="ECO:0007669"/>
    <property type="project" value="UniProtKB-UniRule"/>
</dbReference>
<comment type="similarity">
    <text evidence="7">Belongs to the class I-like SAM-binding methyltransferase superfamily. Trm1 family.</text>
</comment>
<name>W1P2M9_AMBTC</name>
<dbReference type="GO" id="GO:0160104">
    <property type="term" value="F:tRNA (guanine(26)-N2)-dimethyltransferase activity"/>
    <property type="evidence" value="ECO:0007669"/>
    <property type="project" value="UniProtKB-UniRule"/>
</dbReference>
<dbReference type="InterPro" id="IPR002905">
    <property type="entry name" value="Trm1"/>
</dbReference>
<accession>W1P2M9</accession>
<reference evidence="10" key="1">
    <citation type="journal article" date="2013" name="Science">
        <title>The Amborella genome and the evolution of flowering plants.</title>
        <authorList>
            <consortium name="Amborella Genome Project"/>
        </authorList>
    </citation>
    <scope>NUCLEOTIDE SEQUENCE [LARGE SCALE GENOMIC DNA]</scope>
</reference>
<dbReference type="InterPro" id="IPR029063">
    <property type="entry name" value="SAM-dependent_MTases_sf"/>
</dbReference>
<feature type="region of interest" description="Disordered" evidence="8">
    <location>
        <begin position="1"/>
        <end position="46"/>
    </location>
</feature>
<dbReference type="OMA" id="FIRPMPY"/>
<keyword evidence="6 7" id="KW-0694">RNA-binding</keyword>
<dbReference type="InterPro" id="IPR042296">
    <property type="entry name" value="tRNA_met_Trm1_C"/>
</dbReference>
<keyword evidence="1 7" id="KW-0820">tRNA-binding</keyword>
<evidence type="ECO:0000256" key="6">
    <source>
        <dbReference type="ARBA" id="ARBA00022884"/>
    </source>
</evidence>
<evidence type="ECO:0000256" key="7">
    <source>
        <dbReference type="PROSITE-ProRule" id="PRU00958"/>
    </source>
</evidence>
<dbReference type="FunFam" id="3.30.56.70:FF:000001">
    <property type="entry name" value="tRNA (guanine(26)-N(2))-dimethyltransferase"/>
    <property type="match status" value="1"/>
</dbReference>